<accession>A0A2H3B1Y8</accession>
<organism evidence="1 2">
    <name type="scientific">Armillaria solidipes</name>
    <dbReference type="NCBI Taxonomy" id="1076256"/>
    <lineage>
        <taxon>Eukaryota</taxon>
        <taxon>Fungi</taxon>
        <taxon>Dikarya</taxon>
        <taxon>Basidiomycota</taxon>
        <taxon>Agaricomycotina</taxon>
        <taxon>Agaricomycetes</taxon>
        <taxon>Agaricomycetidae</taxon>
        <taxon>Agaricales</taxon>
        <taxon>Marasmiineae</taxon>
        <taxon>Physalacriaceae</taxon>
        <taxon>Armillaria</taxon>
    </lineage>
</organism>
<proteinExistence type="predicted"/>
<protein>
    <submittedName>
        <fullName evidence="1">Uncharacterized protein</fullName>
    </submittedName>
</protein>
<dbReference type="EMBL" id="KZ293493">
    <property type="protein sequence ID" value="PBK60018.1"/>
    <property type="molecule type" value="Genomic_DNA"/>
</dbReference>
<dbReference type="AlphaFoldDB" id="A0A2H3B1Y8"/>
<reference evidence="2" key="1">
    <citation type="journal article" date="2017" name="Nat. Ecol. Evol.">
        <title>Genome expansion and lineage-specific genetic innovations in the forest pathogenic fungi Armillaria.</title>
        <authorList>
            <person name="Sipos G."/>
            <person name="Prasanna A.N."/>
            <person name="Walter M.C."/>
            <person name="O'Connor E."/>
            <person name="Balint B."/>
            <person name="Krizsan K."/>
            <person name="Kiss B."/>
            <person name="Hess J."/>
            <person name="Varga T."/>
            <person name="Slot J."/>
            <person name="Riley R."/>
            <person name="Boka B."/>
            <person name="Rigling D."/>
            <person name="Barry K."/>
            <person name="Lee J."/>
            <person name="Mihaltcheva S."/>
            <person name="LaButti K."/>
            <person name="Lipzen A."/>
            <person name="Waldron R."/>
            <person name="Moloney N.M."/>
            <person name="Sperisen C."/>
            <person name="Kredics L."/>
            <person name="Vagvoelgyi C."/>
            <person name="Patrignani A."/>
            <person name="Fitzpatrick D."/>
            <person name="Nagy I."/>
            <person name="Doyle S."/>
            <person name="Anderson J.B."/>
            <person name="Grigoriev I.V."/>
            <person name="Gueldener U."/>
            <person name="Muensterkoetter M."/>
            <person name="Nagy L.G."/>
        </authorList>
    </citation>
    <scope>NUCLEOTIDE SEQUENCE [LARGE SCALE GENOMIC DNA]</scope>
    <source>
        <strain evidence="2">28-4</strain>
    </source>
</reference>
<evidence type="ECO:0000313" key="1">
    <source>
        <dbReference type="EMBL" id="PBK60018.1"/>
    </source>
</evidence>
<name>A0A2H3B1Y8_9AGAR</name>
<sequence length="229" mass="25300">MATATLLNFQRITENGFLVPGNTLLHTTALHVESPLRKSTTSSFGFTLRGSMLKMTNACEPRLFIISLAGFSPYLGFVDDLTILGRIASSGLTVFTIHPPHHVFGSISDLDLSTNLEAARAVNVVKDWARTFTSRPVLYPNTTSRMDVMRSTTLAHIFDQSQAYYFGNAAYLSACTTPMYIRHGSSSILVLEPLAATSGTYPWLPHVETVYWEEEFVDEMDGIVDVIPV</sequence>
<evidence type="ECO:0000313" key="2">
    <source>
        <dbReference type="Proteomes" id="UP000218334"/>
    </source>
</evidence>
<gene>
    <name evidence="1" type="ORF">ARMSODRAFT_1026914</name>
</gene>
<keyword evidence="2" id="KW-1185">Reference proteome</keyword>
<dbReference type="Proteomes" id="UP000218334">
    <property type="component" value="Unassembled WGS sequence"/>
</dbReference>